<dbReference type="InterPro" id="IPR006202">
    <property type="entry name" value="Neur_chan_lig-bd"/>
</dbReference>
<feature type="transmembrane region" description="Helical" evidence="3">
    <location>
        <begin position="218"/>
        <end position="239"/>
    </location>
</feature>
<comment type="caution">
    <text evidence="3">Lacks conserved residue(s) required for the propagation of feature annotation.</text>
</comment>
<dbReference type="PANTHER" id="PTHR18945">
    <property type="entry name" value="NEUROTRANSMITTER GATED ION CHANNEL"/>
    <property type="match status" value="1"/>
</dbReference>
<reference evidence="6" key="1">
    <citation type="submission" date="2022-11" db="UniProtKB">
        <authorList>
            <consortium name="WormBaseParasite"/>
        </authorList>
    </citation>
    <scope>IDENTIFICATION</scope>
</reference>
<evidence type="ECO:0000313" key="5">
    <source>
        <dbReference type="Proteomes" id="UP000887566"/>
    </source>
</evidence>
<comment type="similarity">
    <text evidence="3">Belongs to the ligand-gated ion channel (TC 1.A.9) family.</text>
</comment>
<dbReference type="InterPro" id="IPR036734">
    <property type="entry name" value="Neur_chan_lig-bd_sf"/>
</dbReference>
<evidence type="ECO:0000256" key="1">
    <source>
        <dbReference type="ARBA" id="ARBA00004141"/>
    </source>
</evidence>
<feature type="transmembrane region" description="Helical" evidence="3">
    <location>
        <begin position="251"/>
        <end position="269"/>
    </location>
</feature>
<protein>
    <submittedName>
        <fullName evidence="6">Neurotransmitter-gated ion-channel ligand-binding domain-containing protein</fullName>
    </submittedName>
</protein>
<sequence length="299" mass="34225">MATAGEFAQERLTKQLFKGYDKSLRPVADHNALITVKLNPAIHSIVSTDVSAHSITFVQWLRMSWMDQKLRWNPQSFDGIKQMMIPINRIWYPDIIIDNMIEIQQLIPDDKNYAIIDHTGSVQTSHDQLVSIQCKFKMAGFPFDVQNCSIHFASWMFTADRIDMVAAATTDYDFYQENAEWRLISLNSRRITVMNGLAQTPYVDIHYDIVIQRNPARYLTALVFPCFVIVTLGIVAVFSPMSSYSGDRRQTLMIPLLVIFFIVTLILATDQKHPSFDSNSLLEAKEYSGSTAPRRELCE</sequence>
<keyword evidence="3" id="KW-0406">Ion transport</keyword>
<dbReference type="GO" id="GO:0005230">
    <property type="term" value="F:extracellular ligand-gated monoatomic ion channel activity"/>
    <property type="evidence" value="ECO:0007669"/>
    <property type="project" value="InterPro"/>
</dbReference>
<dbReference type="Gene3D" id="2.70.170.10">
    <property type="entry name" value="Neurotransmitter-gated ion-channel ligand-binding domain"/>
    <property type="match status" value="1"/>
</dbReference>
<dbReference type="InterPro" id="IPR018000">
    <property type="entry name" value="Neurotransmitter_ion_chnl_CS"/>
</dbReference>
<keyword evidence="3" id="KW-1133">Transmembrane helix</keyword>
<dbReference type="SUPFAM" id="SSF63712">
    <property type="entry name" value="Nicotinic receptor ligand binding domain-like"/>
    <property type="match status" value="1"/>
</dbReference>
<dbReference type="InterPro" id="IPR006201">
    <property type="entry name" value="Neur_channel"/>
</dbReference>
<dbReference type="PRINTS" id="PR00252">
    <property type="entry name" value="NRIONCHANNEL"/>
</dbReference>
<keyword evidence="3" id="KW-0407">Ion channel</keyword>
<dbReference type="Proteomes" id="UP000887566">
    <property type="component" value="Unplaced"/>
</dbReference>
<name>A0A914WKJ8_9BILA</name>
<keyword evidence="3" id="KW-0813">Transport</keyword>
<evidence type="ECO:0000313" key="6">
    <source>
        <dbReference type="WBParaSite" id="PSAMB.scaffold4540size14276.g24565.t1"/>
    </source>
</evidence>
<evidence type="ECO:0000256" key="3">
    <source>
        <dbReference type="RuleBase" id="RU000687"/>
    </source>
</evidence>
<evidence type="ECO:0000259" key="4">
    <source>
        <dbReference type="Pfam" id="PF02931"/>
    </source>
</evidence>
<dbReference type="GO" id="GO:0004888">
    <property type="term" value="F:transmembrane signaling receptor activity"/>
    <property type="evidence" value="ECO:0007669"/>
    <property type="project" value="InterPro"/>
</dbReference>
<keyword evidence="5" id="KW-1185">Reference proteome</keyword>
<keyword evidence="3" id="KW-0812">Transmembrane</keyword>
<organism evidence="5 6">
    <name type="scientific">Plectus sambesii</name>
    <dbReference type="NCBI Taxonomy" id="2011161"/>
    <lineage>
        <taxon>Eukaryota</taxon>
        <taxon>Metazoa</taxon>
        <taxon>Ecdysozoa</taxon>
        <taxon>Nematoda</taxon>
        <taxon>Chromadorea</taxon>
        <taxon>Plectida</taxon>
        <taxon>Plectina</taxon>
        <taxon>Plectoidea</taxon>
        <taxon>Plectidae</taxon>
        <taxon>Plectus</taxon>
    </lineage>
</organism>
<keyword evidence="2 3" id="KW-0472">Membrane</keyword>
<evidence type="ECO:0000256" key="2">
    <source>
        <dbReference type="ARBA" id="ARBA00023136"/>
    </source>
</evidence>
<dbReference type="WBParaSite" id="PSAMB.scaffold4540size14276.g24565.t1">
    <property type="protein sequence ID" value="PSAMB.scaffold4540size14276.g24565.t1"/>
    <property type="gene ID" value="PSAMB.scaffold4540size14276.g24565"/>
</dbReference>
<dbReference type="FunFam" id="2.70.170.10:FF:000028">
    <property type="entry name" value="AcetylCholine Receptor"/>
    <property type="match status" value="1"/>
</dbReference>
<dbReference type="CDD" id="cd18989">
    <property type="entry name" value="LGIC_ECD_cation"/>
    <property type="match status" value="1"/>
</dbReference>
<dbReference type="Pfam" id="PF02931">
    <property type="entry name" value="Neur_chan_LBD"/>
    <property type="match status" value="1"/>
</dbReference>
<proteinExistence type="inferred from homology"/>
<accession>A0A914WKJ8</accession>
<dbReference type="PROSITE" id="PS00236">
    <property type="entry name" value="NEUROTR_ION_CHANNEL"/>
    <property type="match status" value="1"/>
</dbReference>
<dbReference type="GO" id="GO:0016020">
    <property type="term" value="C:membrane"/>
    <property type="evidence" value="ECO:0007669"/>
    <property type="project" value="UniProtKB-SubCell"/>
</dbReference>
<dbReference type="AlphaFoldDB" id="A0A914WKJ8"/>
<feature type="domain" description="Neurotransmitter-gated ion-channel ligand-binding" evidence="4">
    <location>
        <begin position="9"/>
        <end position="215"/>
    </location>
</feature>
<comment type="subcellular location">
    <subcellularLocation>
        <location evidence="1">Membrane</location>
        <topology evidence="1">Multi-pass membrane protein</topology>
    </subcellularLocation>
</comment>